<feature type="domain" description="Formyl transferase N-terminal" evidence="6">
    <location>
        <begin position="5"/>
        <end position="179"/>
    </location>
</feature>
<organism evidence="8 9">
    <name type="scientific">Svornostia abyssi</name>
    <dbReference type="NCBI Taxonomy" id="2898438"/>
    <lineage>
        <taxon>Bacteria</taxon>
        <taxon>Bacillati</taxon>
        <taxon>Actinomycetota</taxon>
        <taxon>Thermoleophilia</taxon>
        <taxon>Solirubrobacterales</taxon>
        <taxon>Baekduiaceae</taxon>
        <taxon>Svornostia</taxon>
    </lineage>
</organism>
<dbReference type="EMBL" id="CP088295">
    <property type="protein sequence ID" value="UUY02084.1"/>
    <property type="molecule type" value="Genomic_DNA"/>
</dbReference>
<dbReference type="Pfam" id="PF02911">
    <property type="entry name" value="Formyl_trans_C"/>
    <property type="match status" value="1"/>
</dbReference>
<evidence type="ECO:0000313" key="9">
    <source>
        <dbReference type="Proteomes" id="UP001058860"/>
    </source>
</evidence>
<evidence type="ECO:0000256" key="2">
    <source>
        <dbReference type="ARBA" id="ARBA00012261"/>
    </source>
</evidence>
<proteinExistence type="inferred from homology"/>
<reference evidence="9" key="1">
    <citation type="submission" date="2021-11" db="EMBL/GenBank/DDBJ databases">
        <title>Cultivation dependent microbiological survey of springs from the worlds oldest radium mine currently devoted to the extraction of radon-saturated water.</title>
        <authorList>
            <person name="Kapinusova G."/>
            <person name="Smrhova T."/>
            <person name="Strejcek M."/>
            <person name="Suman J."/>
            <person name="Jani K."/>
            <person name="Pajer P."/>
            <person name="Uhlik O."/>
        </authorList>
    </citation>
    <scope>NUCLEOTIDE SEQUENCE [LARGE SCALE GENOMIC DNA]</scope>
    <source>
        <strain evidence="9">J379</strain>
    </source>
</reference>
<evidence type="ECO:0000256" key="1">
    <source>
        <dbReference type="ARBA" id="ARBA00010699"/>
    </source>
</evidence>
<accession>A0ABY5PBP6</accession>
<dbReference type="CDD" id="cd08704">
    <property type="entry name" value="Met_tRNA_FMT_C"/>
    <property type="match status" value="1"/>
</dbReference>
<feature type="domain" description="Formyl transferase C-terminal" evidence="7">
    <location>
        <begin position="198"/>
        <end position="289"/>
    </location>
</feature>
<dbReference type="HAMAP" id="MF_00182">
    <property type="entry name" value="Formyl_trans"/>
    <property type="match status" value="1"/>
</dbReference>
<dbReference type="InterPro" id="IPR005794">
    <property type="entry name" value="Fmt"/>
</dbReference>
<evidence type="ECO:0000259" key="7">
    <source>
        <dbReference type="Pfam" id="PF02911"/>
    </source>
</evidence>
<sequence length="294" mass="30991">MTTVYLGTSEFAAAVLDRLAGSEAHRPSLVVTRPDRPKGRGRTLQSPPVAETARALGIPVAQPEDVNAPDAVAQIAAEQPDAVIVCAFGALLKEPLLSDFELVNVHPSLLPRWRGAAPVERAMMAGDERTGVAIMRVTAGLDSGPVYAVGEEPIAPDDTYGTLAPRLEELGSDLLLDVLTRRPAPVEQTEEGVTYAEKITAEDRTIDPDADPVAAERTVRALSPHIGARLPLADGAMLGVLAARVPDDVPAGTGVRAHEGRLFAGGLELLEIQPPGKRPMDAASYVRGHQVPTV</sequence>
<name>A0ABY5PBP6_9ACTN</name>
<dbReference type="InterPro" id="IPR005793">
    <property type="entry name" value="Formyl_trans_C"/>
</dbReference>
<dbReference type="InterPro" id="IPR036477">
    <property type="entry name" value="Formyl_transf_N_sf"/>
</dbReference>
<keyword evidence="3 5" id="KW-0808">Transferase</keyword>
<dbReference type="InterPro" id="IPR041711">
    <property type="entry name" value="Met-tRNA-FMT_N"/>
</dbReference>
<feature type="binding site" evidence="5">
    <location>
        <begin position="108"/>
        <end position="111"/>
    </location>
    <ligand>
        <name>(6S)-5,6,7,8-tetrahydrofolate</name>
        <dbReference type="ChEBI" id="CHEBI:57453"/>
    </ligand>
</feature>
<dbReference type="SUPFAM" id="SSF50486">
    <property type="entry name" value="FMT C-terminal domain-like"/>
    <property type="match status" value="1"/>
</dbReference>
<evidence type="ECO:0000259" key="6">
    <source>
        <dbReference type="Pfam" id="PF00551"/>
    </source>
</evidence>
<dbReference type="Pfam" id="PF00551">
    <property type="entry name" value="Formyl_trans_N"/>
    <property type="match status" value="1"/>
</dbReference>
<dbReference type="Gene3D" id="3.40.50.12230">
    <property type="match status" value="1"/>
</dbReference>
<dbReference type="SUPFAM" id="SSF53328">
    <property type="entry name" value="Formyltransferase"/>
    <property type="match status" value="1"/>
</dbReference>
<dbReference type="PANTHER" id="PTHR11138:SF5">
    <property type="entry name" value="METHIONYL-TRNA FORMYLTRANSFERASE, MITOCHONDRIAL"/>
    <property type="match status" value="1"/>
</dbReference>
<evidence type="ECO:0000256" key="5">
    <source>
        <dbReference type="HAMAP-Rule" id="MF_00182"/>
    </source>
</evidence>
<keyword evidence="4 5" id="KW-0648">Protein biosynthesis</keyword>
<evidence type="ECO:0000256" key="4">
    <source>
        <dbReference type="ARBA" id="ARBA00022917"/>
    </source>
</evidence>
<dbReference type="EC" id="2.1.2.9" evidence="2 5"/>
<dbReference type="InterPro" id="IPR011034">
    <property type="entry name" value="Formyl_transferase-like_C_sf"/>
</dbReference>
<dbReference type="Proteomes" id="UP001058860">
    <property type="component" value="Chromosome"/>
</dbReference>
<gene>
    <name evidence="5" type="primary">fmt</name>
    <name evidence="8" type="ORF">LRS13_15325</name>
</gene>
<comment type="similarity">
    <text evidence="1 5">Belongs to the Fmt family.</text>
</comment>
<dbReference type="InterPro" id="IPR044135">
    <property type="entry name" value="Met-tRNA-FMT_C"/>
</dbReference>
<dbReference type="RefSeq" id="WP_353862618.1">
    <property type="nucleotide sequence ID" value="NZ_CP088295.1"/>
</dbReference>
<comment type="catalytic activity">
    <reaction evidence="5">
        <text>L-methionyl-tRNA(fMet) + (6R)-10-formyltetrahydrofolate = N-formyl-L-methionyl-tRNA(fMet) + (6S)-5,6,7,8-tetrahydrofolate + H(+)</text>
        <dbReference type="Rhea" id="RHEA:24380"/>
        <dbReference type="Rhea" id="RHEA-COMP:9952"/>
        <dbReference type="Rhea" id="RHEA-COMP:9953"/>
        <dbReference type="ChEBI" id="CHEBI:15378"/>
        <dbReference type="ChEBI" id="CHEBI:57453"/>
        <dbReference type="ChEBI" id="CHEBI:78530"/>
        <dbReference type="ChEBI" id="CHEBI:78844"/>
        <dbReference type="ChEBI" id="CHEBI:195366"/>
        <dbReference type="EC" id="2.1.2.9"/>
    </reaction>
</comment>
<protein>
    <recommendedName>
        <fullName evidence="2 5">Methionyl-tRNA formyltransferase</fullName>
        <ecNumber evidence="2 5">2.1.2.9</ecNumber>
    </recommendedName>
</protein>
<comment type="function">
    <text evidence="5">Attaches a formyl group to the free amino group of methionyl-tRNA(fMet). The formyl group appears to play a dual role in the initiator identity of N-formylmethionyl-tRNA by promoting its recognition by IF2 and preventing the misappropriation of this tRNA by the elongation apparatus.</text>
</comment>
<keyword evidence="9" id="KW-1185">Reference proteome</keyword>
<dbReference type="InterPro" id="IPR002376">
    <property type="entry name" value="Formyl_transf_N"/>
</dbReference>
<dbReference type="CDD" id="cd08646">
    <property type="entry name" value="FMT_core_Met-tRNA-FMT_N"/>
    <property type="match status" value="1"/>
</dbReference>
<dbReference type="PANTHER" id="PTHR11138">
    <property type="entry name" value="METHIONYL-TRNA FORMYLTRANSFERASE"/>
    <property type="match status" value="1"/>
</dbReference>
<evidence type="ECO:0000256" key="3">
    <source>
        <dbReference type="ARBA" id="ARBA00022679"/>
    </source>
</evidence>
<evidence type="ECO:0000313" key="8">
    <source>
        <dbReference type="EMBL" id="UUY02084.1"/>
    </source>
</evidence>